<proteinExistence type="predicted"/>
<evidence type="ECO:0000313" key="4">
    <source>
        <dbReference type="Proteomes" id="UP000799118"/>
    </source>
</evidence>
<sequence length="188" mass="20294">MDSFHQNPCPFCPRALKSESELYIHVLSHNESDKVSVRMQVEGRSLVLAKRSLASTMYACPEPSCDVESPIGLVWVHWMDDHSSSLGPSTSRLGQSTSCLGQSSAKRHLEAPSASSNKRARPSNFIPPSSQSSKPAATPVSCPPISPTTSRPTPSATPAPKTTQAPPVARKRANPFARPPPIPIDMNW</sequence>
<evidence type="ECO:0000256" key="1">
    <source>
        <dbReference type="SAM" id="MobiDB-lite"/>
    </source>
</evidence>
<accession>A0A6A4GA04</accession>
<name>A0A6A4GA04_9AGAR</name>
<reference evidence="3" key="1">
    <citation type="journal article" date="2019" name="Environ. Microbiol.">
        <title>Fungal ecological strategies reflected in gene transcription - a case study of two litter decomposers.</title>
        <authorList>
            <person name="Barbi F."/>
            <person name="Kohler A."/>
            <person name="Barry K."/>
            <person name="Baskaran P."/>
            <person name="Daum C."/>
            <person name="Fauchery L."/>
            <person name="Ihrmark K."/>
            <person name="Kuo A."/>
            <person name="LaButti K."/>
            <person name="Lipzen A."/>
            <person name="Morin E."/>
            <person name="Grigoriev I.V."/>
            <person name="Henrissat B."/>
            <person name="Lindahl B."/>
            <person name="Martin F."/>
        </authorList>
    </citation>
    <scope>NUCLEOTIDE SEQUENCE</scope>
    <source>
        <strain evidence="3">JB14</strain>
    </source>
</reference>
<feature type="compositionally biased region" description="Polar residues" evidence="1">
    <location>
        <begin position="126"/>
        <end position="135"/>
    </location>
</feature>
<protein>
    <recommendedName>
        <fullName evidence="2">C2H2-type domain-containing protein</fullName>
    </recommendedName>
</protein>
<evidence type="ECO:0000259" key="2">
    <source>
        <dbReference type="PROSITE" id="PS00028"/>
    </source>
</evidence>
<feature type="region of interest" description="Disordered" evidence="1">
    <location>
        <begin position="86"/>
        <end position="188"/>
    </location>
</feature>
<feature type="non-terminal residue" evidence="3">
    <location>
        <position position="188"/>
    </location>
</feature>
<gene>
    <name evidence="3" type="ORF">BT96DRAFT_1010915</name>
</gene>
<dbReference type="EMBL" id="ML771815">
    <property type="protein sequence ID" value="KAE9382303.1"/>
    <property type="molecule type" value="Genomic_DNA"/>
</dbReference>
<feature type="compositionally biased region" description="Low complexity" evidence="1">
    <location>
        <begin position="147"/>
        <end position="168"/>
    </location>
</feature>
<dbReference type="PROSITE" id="PS00028">
    <property type="entry name" value="ZINC_FINGER_C2H2_1"/>
    <property type="match status" value="1"/>
</dbReference>
<keyword evidence="4" id="KW-1185">Reference proteome</keyword>
<feature type="compositionally biased region" description="Pro residues" evidence="1">
    <location>
        <begin position="177"/>
        <end position="188"/>
    </location>
</feature>
<feature type="compositionally biased region" description="Polar residues" evidence="1">
    <location>
        <begin position="86"/>
        <end position="104"/>
    </location>
</feature>
<dbReference type="Proteomes" id="UP000799118">
    <property type="component" value="Unassembled WGS sequence"/>
</dbReference>
<evidence type="ECO:0000313" key="3">
    <source>
        <dbReference type="EMBL" id="KAE9382303.1"/>
    </source>
</evidence>
<feature type="domain" description="C2H2-type" evidence="2">
    <location>
        <begin position="9"/>
        <end position="29"/>
    </location>
</feature>
<dbReference type="AlphaFoldDB" id="A0A6A4GA04"/>
<organism evidence="3 4">
    <name type="scientific">Gymnopus androsaceus JB14</name>
    <dbReference type="NCBI Taxonomy" id="1447944"/>
    <lineage>
        <taxon>Eukaryota</taxon>
        <taxon>Fungi</taxon>
        <taxon>Dikarya</taxon>
        <taxon>Basidiomycota</taxon>
        <taxon>Agaricomycotina</taxon>
        <taxon>Agaricomycetes</taxon>
        <taxon>Agaricomycetidae</taxon>
        <taxon>Agaricales</taxon>
        <taxon>Marasmiineae</taxon>
        <taxon>Omphalotaceae</taxon>
        <taxon>Gymnopus</taxon>
    </lineage>
</organism>
<dbReference type="InterPro" id="IPR013087">
    <property type="entry name" value="Znf_C2H2_type"/>
</dbReference>